<gene>
    <name evidence="1" type="ORF">DM02DRAFT_716859</name>
</gene>
<name>A0A2V1DZ60_9PLEO</name>
<keyword evidence="1" id="KW-0808">Transferase</keyword>
<protein>
    <submittedName>
        <fullName evidence="1">Glycosyltransferase family 69 protein</fullName>
    </submittedName>
</protein>
<organism evidence="1 2">
    <name type="scientific">Periconia macrospinosa</name>
    <dbReference type="NCBI Taxonomy" id="97972"/>
    <lineage>
        <taxon>Eukaryota</taxon>
        <taxon>Fungi</taxon>
        <taxon>Dikarya</taxon>
        <taxon>Ascomycota</taxon>
        <taxon>Pezizomycotina</taxon>
        <taxon>Dothideomycetes</taxon>
        <taxon>Pleosporomycetidae</taxon>
        <taxon>Pleosporales</taxon>
        <taxon>Massarineae</taxon>
        <taxon>Periconiaceae</taxon>
        <taxon>Periconia</taxon>
    </lineage>
</organism>
<dbReference type="AlphaFoldDB" id="A0A2V1DZ60"/>
<dbReference type="OrthoDB" id="262547at2759"/>
<proteinExistence type="predicted"/>
<accession>A0A2V1DZ60</accession>
<reference evidence="1 2" key="1">
    <citation type="journal article" date="2018" name="Sci. Rep.">
        <title>Comparative genomics provides insights into the lifestyle and reveals functional heterogeneity of dark septate endophytic fungi.</title>
        <authorList>
            <person name="Knapp D.G."/>
            <person name="Nemeth J.B."/>
            <person name="Barry K."/>
            <person name="Hainaut M."/>
            <person name="Henrissat B."/>
            <person name="Johnson J."/>
            <person name="Kuo A."/>
            <person name="Lim J.H.P."/>
            <person name="Lipzen A."/>
            <person name="Nolan M."/>
            <person name="Ohm R.A."/>
            <person name="Tamas L."/>
            <person name="Grigoriev I.V."/>
            <person name="Spatafora J.W."/>
            <person name="Nagy L.G."/>
            <person name="Kovacs G.M."/>
        </authorList>
    </citation>
    <scope>NUCLEOTIDE SEQUENCE [LARGE SCALE GENOMIC DNA]</scope>
    <source>
        <strain evidence="1 2">DSE2036</strain>
    </source>
</reference>
<keyword evidence="2" id="KW-1185">Reference proteome</keyword>
<sequence length="395" mass="44699">MLLKPQSLSRVLRKPIFRLLVVFLFALDLLHICNIHSHHVAVHDGPPPPRNTKRIFIAANHWNSAPLLRSHWNAALLALVKELGIGNVYVSIYESGSWDDTKDVLRELDAALGELGVDREITMEEVSHADEISRKTRGEGWIEVPGSEGEMALRRIPFLARQRNRLVEALRKVSREKGGSFDTVLFLNDVVFTPQDVLTLLNTNNGSYSAACSLDFAQFPLFYDTFALRDSEGHQAVMQTWPYFRSSASRHAAQRLQPVPVTSCWNGMVAMPAAPFLAPNFLSFRGISDSLGAYHLEASECCLIHADNYWVGYNGSAFDDIHANNGGMSMGEMFKGVWVNRFLRWVLAARTLGEERTVWKRVQEWRRTHQGEWEPGSFCMVNEMQVIHAAGWRHV</sequence>
<dbReference type="PANTHER" id="PTHR34144">
    <property type="entry name" value="CHROMOSOME 8, WHOLE GENOME SHOTGUN SEQUENCE"/>
    <property type="match status" value="1"/>
</dbReference>
<dbReference type="Proteomes" id="UP000244855">
    <property type="component" value="Unassembled WGS sequence"/>
</dbReference>
<dbReference type="InterPro" id="IPR021047">
    <property type="entry name" value="Mannosyltransferase_CMT1"/>
</dbReference>
<dbReference type="GO" id="GO:0016740">
    <property type="term" value="F:transferase activity"/>
    <property type="evidence" value="ECO:0007669"/>
    <property type="project" value="UniProtKB-KW"/>
</dbReference>
<dbReference type="Pfam" id="PF11735">
    <property type="entry name" value="CAP59_mtransfer"/>
    <property type="match status" value="1"/>
</dbReference>
<evidence type="ECO:0000313" key="2">
    <source>
        <dbReference type="Proteomes" id="UP000244855"/>
    </source>
</evidence>
<dbReference type="STRING" id="97972.A0A2V1DZ60"/>
<evidence type="ECO:0000313" key="1">
    <source>
        <dbReference type="EMBL" id="PVI03339.1"/>
    </source>
</evidence>
<dbReference type="PANTHER" id="PTHR34144:SF7">
    <property type="entry name" value="EXPORT PROTEIN (CAP59), PUTATIVE (AFU_ORTHOLOGUE AFUA_7G05020)-RELATED"/>
    <property type="match status" value="1"/>
</dbReference>
<dbReference type="EMBL" id="KZ805332">
    <property type="protein sequence ID" value="PVI03339.1"/>
    <property type="molecule type" value="Genomic_DNA"/>
</dbReference>